<evidence type="ECO:0000313" key="2">
    <source>
        <dbReference type="Proteomes" id="UP000037696"/>
    </source>
</evidence>
<comment type="caution">
    <text evidence="1">The sequence shown here is derived from an EMBL/GenBank/DDBJ whole genome shotgun (WGS) entry which is preliminary data.</text>
</comment>
<dbReference type="AlphaFoldDB" id="A0A0M8PAM9"/>
<organism evidence="1 2">
    <name type="scientific">Penicillium nordicum</name>
    <dbReference type="NCBI Taxonomy" id="229535"/>
    <lineage>
        <taxon>Eukaryota</taxon>
        <taxon>Fungi</taxon>
        <taxon>Dikarya</taxon>
        <taxon>Ascomycota</taxon>
        <taxon>Pezizomycotina</taxon>
        <taxon>Eurotiomycetes</taxon>
        <taxon>Eurotiomycetidae</taxon>
        <taxon>Eurotiales</taxon>
        <taxon>Aspergillaceae</taxon>
        <taxon>Penicillium</taxon>
    </lineage>
</organism>
<dbReference type="Proteomes" id="UP000037696">
    <property type="component" value="Unassembled WGS sequence"/>
</dbReference>
<sequence>MAFIVWLIRFLAHEGRLSDPQRALIVEESGTSTVGAEARSDSDDGIPIRWIRVPRGYRLPQKSKKVNPLAEVLVFPRQERKPRSQNPTARAF</sequence>
<keyword evidence="2" id="KW-1185">Reference proteome</keyword>
<reference evidence="1 2" key="1">
    <citation type="submission" date="2015-08" db="EMBL/GenBank/DDBJ databases">
        <title>Genome sequencing of Penicillium nordicum.</title>
        <authorList>
            <person name="Nguyen H.D."/>
            <person name="Seifert K.A."/>
        </authorList>
    </citation>
    <scope>NUCLEOTIDE SEQUENCE [LARGE SCALE GENOMIC DNA]</scope>
    <source>
        <strain evidence="1 2">DAOMC 185683</strain>
    </source>
</reference>
<dbReference type="EMBL" id="LHQQ01000004">
    <property type="protein sequence ID" value="KOS48578.1"/>
    <property type="molecule type" value="Genomic_DNA"/>
</dbReference>
<gene>
    <name evidence="1" type="ORF">ACN38_g443</name>
</gene>
<name>A0A0M8PAM9_9EURO</name>
<proteinExistence type="predicted"/>
<evidence type="ECO:0000313" key="1">
    <source>
        <dbReference type="EMBL" id="KOS48578.1"/>
    </source>
</evidence>
<dbReference type="OrthoDB" id="4368645at2759"/>
<accession>A0A0M8PAM9</accession>
<protein>
    <submittedName>
        <fullName evidence="1">Uncharacterized protein</fullName>
    </submittedName>
</protein>